<reference evidence="2" key="1">
    <citation type="journal article" date="2020" name="mSystems">
        <title>Genome- and Community-Level Interaction Insights into Carbon Utilization and Element Cycling Functions of Hydrothermarchaeota in Hydrothermal Sediment.</title>
        <authorList>
            <person name="Zhou Z."/>
            <person name="Liu Y."/>
            <person name="Xu W."/>
            <person name="Pan J."/>
            <person name="Luo Z.H."/>
            <person name="Li M."/>
        </authorList>
    </citation>
    <scope>NUCLEOTIDE SEQUENCE [LARGE SCALE GENOMIC DNA]</scope>
    <source>
        <strain evidence="2">SpSt-1257</strain>
    </source>
</reference>
<feature type="non-terminal residue" evidence="2">
    <location>
        <position position="124"/>
    </location>
</feature>
<dbReference type="AlphaFoldDB" id="A0A831YBE6"/>
<feature type="coiled-coil region" evidence="1">
    <location>
        <begin position="25"/>
        <end position="83"/>
    </location>
</feature>
<comment type="caution">
    <text evidence="2">The sequence shown here is derived from an EMBL/GenBank/DDBJ whole genome shotgun (WGS) entry which is preliminary data.</text>
</comment>
<organism evidence="2">
    <name type="scientific">Sulfurihydrogenibium azorense</name>
    <dbReference type="NCBI Taxonomy" id="309806"/>
    <lineage>
        <taxon>Bacteria</taxon>
        <taxon>Pseudomonadati</taxon>
        <taxon>Aquificota</taxon>
        <taxon>Aquificia</taxon>
        <taxon>Aquificales</taxon>
        <taxon>Hydrogenothermaceae</taxon>
        <taxon>Sulfurihydrogenibium</taxon>
    </lineage>
</organism>
<accession>A0A831YBE6</accession>
<evidence type="ECO:0000313" key="2">
    <source>
        <dbReference type="EMBL" id="HEV09552.1"/>
    </source>
</evidence>
<dbReference type="Proteomes" id="UP000885621">
    <property type="component" value="Unassembled WGS sequence"/>
</dbReference>
<name>A0A831YBE6_9AQUI</name>
<proteinExistence type="predicted"/>
<gene>
    <name evidence="2" type="ORF">ENO34_04040</name>
</gene>
<dbReference type="EMBL" id="DSFC01000234">
    <property type="protein sequence ID" value="HEV09552.1"/>
    <property type="molecule type" value="Genomic_DNA"/>
</dbReference>
<evidence type="ECO:0000256" key="1">
    <source>
        <dbReference type="SAM" id="Coils"/>
    </source>
</evidence>
<keyword evidence="1" id="KW-0175">Coiled coil</keyword>
<sequence length="124" mass="14618">MKKPFKTQIIIIGTLLIISFSHPQEKEIKSEIEKLIKLREELKTTYENNQALLEKIKKEKEELEKLKKQLEDQQKKIAEERYKKLAKIFEKMDPELAGEKFSKMESAEDAAYILYNMNEKKAAA</sequence>
<protein>
    <submittedName>
        <fullName evidence="2">Uncharacterized protein</fullName>
    </submittedName>
</protein>